<dbReference type="Proteomes" id="UP000005835">
    <property type="component" value="Unassembled WGS sequence"/>
</dbReference>
<dbReference type="eggNOG" id="ENOG5032SY7">
    <property type="taxonomic scope" value="Bacteria"/>
</dbReference>
<proteinExistence type="predicted"/>
<reference evidence="1 2" key="1">
    <citation type="submission" date="2012-05" db="EMBL/GenBank/DDBJ databases">
        <title>The Genome Sequence of Sutterella wadsworthensis 2_1_59BFAA.</title>
        <authorList>
            <consortium name="The Broad Institute Genome Sequencing Platform"/>
            <person name="Earl A."/>
            <person name="Ward D."/>
            <person name="Feldgarden M."/>
            <person name="Gevers D."/>
            <person name="Daigneault M."/>
            <person name="Strauss J."/>
            <person name="Allen-Vercoe E."/>
            <person name="Walker B."/>
            <person name="Young S.K."/>
            <person name="Zeng Q."/>
            <person name="Gargeya S."/>
            <person name="Fitzgerald M."/>
            <person name="Haas B."/>
            <person name="Abouelleil A."/>
            <person name="Alvarado L."/>
            <person name="Arachchi H.M."/>
            <person name="Berlin A.M."/>
            <person name="Chapman S.B."/>
            <person name="Goldberg J."/>
            <person name="Griggs A."/>
            <person name="Gujja S."/>
            <person name="Hansen M."/>
            <person name="Howarth C."/>
            <person name="Imamovic A."/>
            <person name="Larimer J."/>
            <person name="McCowen C."/>
            <person name="Montmayeur A."/>
            <person name="Murphy C."/>
            <person name="Neiman D."/>
            <person name="Pearson M."/>
            <person name="Priest M."/>
            <person name="Roberts A."/>
            <person name="Saif S."/>
            <person name="Shea T."/>
            <person name="Sisk P."/>
            <person name="Sykes S."/>
            <person name="Wortman J."/>
            <person name="Nusbaum C."/>
            <person name="Birren B."/>
        </authorList>
    </citation>
    <scope>NUCLEOTIDE SEQUENCE [LARGE SCALE GENOMIC DNA]</scope>
    <source>
        <strain evidence="1 2">2_1_59BFAA</strain>
    </source>
</reference>
<gene>
    <name evidence="1" type="ORF">HMPREF9465_00217</name>
</gene>
<keyword evidence="2" id="KW-1185">Reference proteome</keyword>
<organism evidence="1 2">
    <name type="scientific">Sutterella wadsworthensis 2_1_59BFAA</name>
    <dbReference type="NCBI Taxonomy" id="742823"/>
    <lineage>
        <taxon>Bacteria</taxon>
        <taxon>Pseudomonadati</taxon>
        <taxon>Pseudomonadota</taxon>
        <taxon>Betaproteobacteria</taxon>
        <taxon>Burkholderiales</taxon>
        <taxon>Sutterellaceae</taxon>
        <taxon>Sutterella</taxon>
    </lineage>
</organism>
<dbReference type="HOGENOM" id="CLU_100483_0_0_4"/>
<comment type="caution">
    <text evidence="1">The sequence shown here is derived from an EMBL/GenBank/DDBJ whole genome shotgun (WGS) entry which is preliminary data.</text>
</comment>
<dbReference type="RefSeq" id="WP_005433280.1">
    <property type="nucleotide sequence ID" value="NZ_JH815513.1"/>
</dbReference>
<dbReference type="Pfam" id="PF06763">
    <property type="entry name" value="Minor_tail_Z"/>
    <property type="match status" value="1"/>
</dbReference>
<dbReference type="OrthoDB" id="5518677at2"/>
<protein>
    <submittedName>
        <fullName evidence="1">Uncharacterized protein</fullName>
    </submittedName>
</protein>
<evidence type="ECO:0000313" key="1">
    <source>
        <dbReference type="EMBL" id="EKB32202.1"/>
    </source>
</evidence>
<dbReference type="InterPro" id="IPR010633">
    <property type="entry name" value="Phage_lambda_GpZ"/>
</dbReference>
<dbReference type="STRING" id="742823.HMPREF9465_00217"/>
<dbReference type="PATRIC" id="fig|742823.3.peg.208"/>
<sequence>MSKPLEVIVSDGQGRNKNALEKAAKLLSEVPNGYEAAVSRSMNRAATAGRSAAVSTIRQEYTIKASTVRRNFTIHKATRSDLEALVTSKGPRIPLVNYKTRPKTDTTGNARKPVRVAVKARGGLKPLGKSFVYRGKILQRLDTSSLPVQEVYGPAIPVLSGNNEVVDNVEKTMQETFLKRLDHETGYLLGGGKTNKYTKHKG</sequence>
<dbReference type="AlphaFoldDB" id="K1JX22"/>
<dbReference type="EMBL" id="ADMG01000007">
    <property type="protein sequence ID" value="EKB32202.1"/>
    <property type="molecule type" value="Genomic_DNA"/>
</dbReference>
<name>K1JX22_9BURK</name>
<evidence type="ECO:0000313" key="2">
    <source>
        <dbReference type="Proteomes" id="UP000005835"/>
    </source>
</evidence>
<accession>K1JX22</accession>